<evidence type="ECO:0000313" key="8">
    <source>
        <dbReference type="EMBL" id="MCQ4770018.1"/>
    </source>
</evidence>
<dbReference type="GO" id="GO:0006012">
    <property type="term" value="P:galactose metabolic process"/>
    <property type="evidence" value="ECO:0007669"/>
    <property type="project" value="InterPro"/>
</dbReference>
<keyword evidence="5" id="KW-0067">ATP-binding</keyword>
<dbReference type="InterPro" id="IPR014721">
    <property type="entry name" value="Ribsml_uS5_D2-typ_fold_subgr"/>
</dbReference>
<comment type="caution">
    <text evidence="8">The sequence shown here is derived from an EMBL/GenBank/DDBJ whole genome shotgun (WGS) entry which is preliminary data.</text>
</comment>
<dbReference type="InterPro" id="IPR020568">
    <property type="entry name" value="Ribosomal_Su5_D2-typ_SF"/>
</dbReference>
<reference evidence="8" key="1">
    <citation type="submission" date="2022-06" db="EMBL/GenBank/DDBJ databases">
        <title>Isolation of gut microbiota from human fecal samples.</title>
        <authorList>
            <person name="Pamer E.G."/>
            <person name="Barat B."/>
            <person name="Waligurski E."/>
            <person name="Medina S."/>
            <person name="Paddock L."/>
            <person name="Mostad J."/>
        </authorList>
    </citation>
    <scope>NUCLEOTIDE SEQUENCE</scope>
    <source>
        <strain evidence="8">DFI.9.91</strain>
    </source>
</reference>
<dbReference type="PANTHER" id="PTHR10457:SF7">
    <property type="entry name" value="GALACTOKINASE-RELATED"/>
    <property type="match status" value="1"/>
</dbReference>
<protein>
    <submittedName>
        <fullName evidence="8">Galactokinase</fullName>
    </submittedName>
</protein>
<evidence type="ECO:0000256" key="5">
    <source>
        <dbReference type="ARBA" id="ARBA00022840"/>
    </source>
</evidence>
<dbReference type="GO" id="GO:0005524">
    <property type="term" value="F:ATP binding"/>
    <property type="evidence" value="ECO:0007669"/>
    <property type="project" value="UniProtKB-KW"/>
</dbReference>
<dbReference type="GO" id="GO:0005829">
    <property type="term" value="C:cytosol"/>
    <property type="evidence" value="ECO:0007669"/>
    <property type="project" value="TreeGrafter"/>
</dbReference>
<gene>
    <name evidence="8" type="ORF">NE579_06005</name>
</gene>
<dbReference type="PRINTS" id="PR00473">
    <property type="entry name" value="GALCTOKINASE"/>
</dbReference>
<dbReference type="InterPro" id="IPR036554">
    <property type="entry name" value="GHMP_kinase_C_sf"/>
</dbReference>
<evidence type="ECO:0000259" key="6">
    <source>
        <dbReference type="Pfam" id="PF00288"/>
    </source>
</evidence>
<accession>A0AAW5JKZ6</accession>
<dbReference type="PANTHER" id="PTHR10457">
    <property type="entry name" value="MEVALONATE KINASE/GALACTOKINASE"/>
    <property type="match status" value="1"/>
</dbReference>
<dbReference type="InterPro" id="IPR006203">
    <property type="entry name" value="GHMP_knse_ATP-bd_CS"/>
</dbReference>
<dbReference type="SUPFAM" id="SSF54211">
    <property type="entry name" value="Ribosomal protein S5 domain 2-like"/>
    <property type="match status" value="1"/>
</dbReference>
<dbReference type="Pfam" id="PF10509">
    <property type="entry name" value="GalKase_gal_bdg"/>
    <property type="match status" value="1"/>
</dbReference>
<feature type="domain" description="GHMP kinase N-terminal" evidence="6">
    <location>
        <begin position="129"/>
        <end position="216"/>
    </location>
</feature>
<dbReference type="Proteomes" id="UP001204562">
    <property type="component" value="Unassembled WGS sequence"/>
</dbReference>
<keyword evidence="2" id="KW-0808">Transferase</keyword>
<keyword evidence="4" id="KW-0418">Kinase</keyword>
<evidence type="ECO:0000256" key="4">
    <source>
        <dbReference type="ARBA" id="ARBA00022777"/>
    </source>
</evidence>
<dbReference type="InterPro" id="IPR006206">
    <property type="entry name" value="Mevalonate/galactokinase"/>
</dbReference>
<dbReference type="PIRSF" id="PIRSF000530">
    <property type="entry name" value="Galactokinase"/>
    <property type="match status" value="1"/>
</dbReference>
<dbReference type="InterPro" id="IPR019539">
    <property type="entry name" value="GalKase_N"/>
</dbReference>
<name>A0AAW5JKZ6_9FIRM</name>
<comment type="similarity">
    <text evidence="1">Belongs to the GHMP kinase family. GalK subfamily.</text>
</comment>
<dbReference type="AlphaFoldDB" id="A0AAW5JKZ6"/>
<dbReference type="InterPro" id="IPR000705">
    <property type="entry name" value="Galactokinase"/>
</dbReference>
<dbReference type="GO" id="GO:0004335">
    <property type="term" value="F:galactokinase activity"/>
    <property type="evidence" value="ECO:0007669"/>
    <property type="project" value="InterPro"/>
</dbReference>
<dbReference type="EMBL" id="JANFYS010000009">
    <property type="protein sequence ID" value="MCQ4770018.1"/>
    <property type="molecule type" value="Genomic_DNA"/>
</dbReference>
<evidence type="ECO:0000256" key="2">
    <source>
        <dbReference type="ARBA" id="ARBA00022679"/>
    </source>
</evidence>
<organism evidence="8 9">
    <name type="scientific">Intestinimonas massiliensis</name>
    <name type="common">ex Afouda et al. 2020</name>
    <dbReference type="NCBI Taxonomy" id="1673721"/>
    <lineage>
        <taxon>Bacteria</taxon>
        <taxon>Bacillati</taxon>
        <taxon>Bacillota</taxon>
        <taxon>Clostridia</taxon>
        <taxon>Eubacteriales</taxon>
        <taxon>Intestinimonas</taxon>
    </lineage>
</organism>
<dbReference type="Gene3D" id="3.30.230.10">
    <property type="match status" value="1"/>
</dbReference>
<evidence type="ECO:0000313" key="9">
    <source>
        <dbReference type="Proteomes" id="UP001204562"/>
    </source>
</evidence>
<dbReference type="InterPro" id="IPR006204">
    <property type="entry name" value="GHMP_kinase_N_dom"/>
</dbReference>
<dbReference type="Gene3D" id="3.30.70.890">
    <property type="entry name" value="GHMP kinase, C-terminal domain"/>
    <property type="match status" value="1"/>
</dbReference>
<sequence length="427" mass="44586">MNEHRMLEARLTAGELDGTLVRLYGAPRLEAVRARCAAVLDRYAKTFGSRPEALFSAPGRTELGGNHTDHQHGRVLAAAVDLDVLAAAAPNQSGMIRVQSEGYPLLVVDLAELSPRPEEANTSAALIRGVAARLAVLGCPLQGAGLDAYVVSNVPGGSGLSSSAAFEVLVGAMLSGLFWPGRCSPVEIAQIGQYAENVYFGKPCGLMDQTASSVGGVVAIDFADPARPQVEQIPLDFAATGHALCILDSGAGHADLTAEYAAITAELGAVCRCFGKEVLREVPEEAFLADLPRVRVAAGDRAVLRAFHCYAENRRAGAQAQALKDGDFDAFLALVRDSGRSSALYLQNVVPTGQTAHQELLLAIALCERILNGKGAVRVHGGGFGGTVQAFVPADLLAEFQTRTEAVLGAGSCHVLSIRPAGGVRLA</sequence>
<feature type="domain" description="Galactokinase N-terminal" evidence="7">
    <location>
        <begin position="42"/>
        <end position="90"/>
    </location>
</feature>
<dbReference type="PROSITE" id="PS00627">
    <property type="entry name" value="GHMP_KINASES_ATP"/>
    <property type="match status" value="1"/>
</dbReference>
<keyword evidence="3" id="KW-0547">Nucleotide-binding</keyword>
<proteinExistence type="inferred from homology"/>
<dbReference type="Pfam" id="PF00288">
    <property type="entry name" value="GHMP_kinases_N"/>
    <property type="match status" value="1"/>
</dbReference>
<dbReference type="SUPFAM" id="SSF55060">
    <property type="entry name" value="GHMP Kinase, C-terminal domain"/>
    <property type="match status" value="1"/>
</dbReference>
<evidence type="ECO:0000256" key="3">
    <source>
        <dbReference type="ARBA" id="ARBA00022741"/>
    </source>
</evidence>
<evidence type="ECO:0000259" key="7">
    <source>
        <dbReference type="Pfam" id="PF10509"/>
    </source>
</evidence>
<evidence type="ECO:0000256" key="1">
    <source>
        <dbReference type="ARBA" id="ARBA00006566"/>
    </source>
</evidence>
<dbReference type="PRINTS" id="PR00959">
    <property type="entry name" value="MEVGALKINASE"/>
</dbReference>
<dbReference type="RefSeq" id="WP_256303568.1">
    <property type="nucleotide sequence ID" value="NZ_JANFYS010000009.1"/>
</dbReference>